<dbReference type="Proteomes" id="UP000318704">
    <property type="component" value="Chromosome"/>
</dbReference>
<dbReference type="CDD" id="cd00077">
    <property type="entry name" value="HDc"/>
    <property type="match status" value="1"/>
</dbReference>
<evidence type="ECO:0000313" key="2">
    <source>
        <dbReference type="EMBL" id="QDU00143.1"/>
    </source>
</evidence>
<gene>
    <name evidence="2" type="ORF">V144x_56560</name>
</gene>
<feature type="domain" description="HD" evidence="1">
    <location>
        <begin position="34"/>
        <end position="109"/>
    </location>
</feature>
<dbReference type="Gene3D" id="1.10.3210.10">
    <property type="entry name" value="Hypothetical protein af1432"/>
    <property type="match status" value="1"/>
</dbReference>
<organism evidence="2 3">
    <name type="scientific">Gimesia aquarii</name>
    <dbReference type="NCBI Taxonomy" id="2527964"/>
    <lineage>
        <taxon>Bacteria</taxon>
        <taxon>Pseudomonadati</taxon>
        <taxon>Planctomycetota</taxon>
        <taxon>Planctomycetia</taxon>
        <taxon>Planctomycetales</taxon>
        <taxon>Planctomycetaceae</taxon>
        <taxon>Gimesia</taxon>
    </lineage>
</organism>
<dbReference type="Pfam" id="PF01966">
    <property type="entry name" value="HD"/>
    <property type="match status" value="1"/>
</dbReference>
<dbReference type="EMBL" id="CP037920">
    <property type="protein sequence ID" value="QDU00143.1"/>
    <property type="molecule type" value="Genomic_DNA"/>
</dbReference>
<sequence>MFKHDPLKIVEEIRLLFTEKGNSMYAGEPVTQTEHALQAAFSAEQAGEALELIVAALLHDIGHLLHKHDEDCAEQGIDDLHESIGAQWLLQYFPPDVTEPIRLHVDAKRYRCALDPQYHSQLSPASVLSLQLQGGPFEEEELKIFEDNPWHAAALRLRSWDEAAKIPNYKTPELEHFLIYVDRVLEQETL</sequence>
<dbReference type="KEGG" id="gaw:V144x_56560"/>
<proteinExistence type="predicted"/>
<dbReference type="InterPro" id="IPR006674">
    <property type="entry name" value="HD_domain"/>
</dbReference>
<dbReference type="InterPro" id="IPR017670">
    <property type="entry name" value="Phosphonate_degrad-assoc"/>
</dbReference>
<evidence type="ECO:0000259" key="1">
    <source>
        <dbReference type="Pfam" id="PF01966"/>
    </source>
</evidence>
<dbReference type="InterPro" id="IPR003607">
    <property type="entry name" value="HD/PDEase_dom"/>
</dbReference>
<dbReference type="InterPro" id="IPR052567">
    <property type="entry name" value="OP_Dioxygenase"/>
</dbReference>
<evidence type="ECO:0000313" key="3">
    <source>
        <dbReference type="Proteomes" id="UP000318704"/>
    </source>
</evidence>
<dbReference type="PANTHER" id="PTHR40202">
    <property type="match status" value="1"/>
</dbReference>
<reference evidence="2 3" key="1">
    <citation type="submission" date="2019-03" db="EMBL/GenBank/DDBJ databases">
        <title>Deep-cultivation of Planctomycetes and their phenomic and genomic characterization uncovers novel biology.</title>
        <authorList>
            <person name="Wiegand S."/>
            <person name="Jogler M."/>
            <person name="Boedeker C."/>
            <person name="Pinto D."/>
            <person name="Vollmers J."/>
            <person name="Rivas-Marin E."/>
            <person name="Kohn T."/>
            <person name="Peeters S.H."/>
            <person name="Heuer A."/>
            <person name="Rast P."/>
            <person name="Oberbeckmann S."/>
            <person name="Bunk B."/>
            <person name="Jeske O."/>
            <person name="Meyerdierks A."/>
            <person name="Storesund J.E."/>
            <person name="Kallscheuer N."/>
            <person name="Luecker S."/>
            <person name="Lage O.M."/>
            <person name="Pohl T."/>
            <person name="Merkel B.J."/>
            <person name="Hornburger P."/>
            <person name="Mueller R.-W."/>
            <person name="Bruemmer F."/>
            <person name="Labrenz M."/>
            <person name="Spormann A.M."/>
            <person name="Op den Camp H."/>
            <person name="Overmann J."/>
            <person name="Amann R."/>
            <person name="Jetten M.S.M."/>
            <person name="Mascher T."/>
            <person name="Medema M.H."/>
            <person name="Devos D.P."/>
            <person name="Kaster A.-K."/>
            <person name="Ovreas L."/>
            <person name="Rohde M."/>
            <person name="Galperin M.Y."/>
            <person name="Jogler C."/>
        </authorList>
    </citation>
    <scope>NUCLEOTIDE SEQUENCE [LARGE SCALE GENOMIC DNA]</scope>
    <source>
        <strain evidence="2 3">V144</strain>
    </source>
</reference>
<dbReference type="NCBIfam" id="TIGR03276">
    <property type="entry name" value="Phn-HD"/>
    <property type="match status" value="1"/>
</dbReference>
<accession>A0A517W4G0</accession>
<name>A0A517W4G0_9PLAN</name>
<dbReference type="PANTHER" id="PTHR40202:SF1">
    <property type="entry name" value="HD DOMAIN-CONTAINING PROTEIN"/>
    <property type="match status" value="1"/>
</dbReference>
<dbReference type="SUPFAM" id="SSF109604">
    <property type="entry name" value="HD-domain/PDEase-like"/>
    <property type="match status" value="1"/>
</dbReference>
<protein>
    <submittedName>
        <fullName evidence="2">HD domain protein</fullName>
    </submittedName>
</protein>
<dbReference type="RefSeq" id="WP_144990242.1">
    <property type="nucleotide sequence ID" value="NZ_CP037920.1"/>
</dbReference>
<dbReference type="AlphaFoldDB" id="A0A517W4G0"/>